<sequence length="255" mass="26507">MSLSGKVAIVTGGARGIGAAIALKLAQEGSKVAITYATESSAPKANALLSKFPAFGTTGVAIQADFSDDDAPKKIVSRALADLGVKKIDILVNNAGVADVHPIEEVTPEIFDNVFRINTRAVFFMTQAVLPYISKGGRIIHVSSTNARTAMAGTSVYSASKVGVEAFTRVMAAELGPKYGVNVTAVNPGPVATDMYNSAPNELRDFMSDIVKNIPAGGRMAEPEDIADIVGFLASDASRWVSGNVVTANGGLVMM</sequence>
<dbReference type="OrthoDB" id="47007at2759"/>
<evidence type="ECO:0000256" key="2">
    <source>
        <dbReference type="ARBA" id="ARBA00022857"/>
    </source>
</evidence>
<evidence type="ECO:0000259" key="4">
    <source>
        <dbReference type="SMART" id="SM00822"/>
    </source>
</evidence>
<name>A0A3D8S0Q0_9HELO</name>
<dbReference type="PROSITE" id="PS00061">
    <property type="entry name" value="ADH_SHORT"/>
    <property type="match status" value="1"/>
</dbReference>
<evidence type="ECO:0000313" key="5">
    <source>
        <dbReference type="EMBL" id="RDW79883.1"/>
    </source>
</evidence>
<dbReference type="Gene3D" id="3.40.50.720">
    <property type="entry name" value="NAD(P)-binding Rossmann-like Domain"/>
    <property type="match status" value="1"/>
</dbReference>
<keyword evidence="3" id="KW-0560">Oxidoreductase</keyword>
<dbReference type="GO" id="GO:0016614">
    <property type="term" value="F:oxidoreductase activity, acting on CH-OH group of donors"/>
    <property type="evidence" value="ECO:0007669"/>
    <property type="project" value="UniProtKB-ARBA"/>
</dbReference>
<accession>A0A3D8S0Q0</accession>
<dbReference type="STRING" id="1849047.A0A3D8S0Q0"/>
<dbReference type="PRINTS" id="PR00080">
    <property type="entry name" value="SDRFAMILY"/>
</dbReference>
<evidence type="ECO:0000256" key="3">
    <source>
        <dbReference type="ARBA" id="ARBA00023002"/>
    </source>
</evidence>
<comment type="caution">
    <text evidence="5">The sequence shown here is derived from an EMBL/GenBank/DDBJ whole genome shotgun (WGS) entry which is preliminary data.</text>
</comment>
<dbReference type="CDD" id="cd05233">
    <property type="entry name" value="SDR_c"/>
    <property type="match status" value="1"/>
</dbReference>
<proteinExistence type="inferred from homology"/>
<gene>
    <name evidence="5" type="ORF">BP6252_04521</name>
</gene>
<dbReference type="InterPro" id="IPR036291">
    <property type="entry name" value="NAD(P)-bd_dom_sf"/>
</dbReference>
<feature type="domain" description="Ketoreductase" evidence="4">
    <location>
        <begin position="6"/>
        <end position="194"/>
    </location>
</feature>
<dbReference type="AlphaFoldDB" id="A0A3D8S0Q0"/>
<dbReference type="InterPro" id="IPR057326">
    <property type="entry name" value="KR_dom"/>
</dbReference>
<dbReference type="InterPro" id="IPR020904">
    <property type="entry name" value="Sc_DH/Rdtase_CS"/>
</dbReference>
<protein>
    <recommendedName>
        <fullName evidence="4">Ketoreductase domain-containing protein</fullName>
    </recommendedName>
</protein>
<dbReference type="SUPFAM" id="SSF51735">
    <property type="entry name" value="NAD(P)-binding Rossmann-fold domains"/>
    <property type="match status" value="1"/>
</dbReference>
<evidence type="ECO:0000313" key="6">
    <source>
        <dbReference type="Proteomes" id="UP000256645"/>
    </source>
</evidence>
<dbReference type="PRINTS" id="PR00081">
    <property type="entry name" value="GDHRDH"/>
</dbReference>
<dbReference type="FunFam" id="3.40.50.720:FF:000374">
    <property type="entry name" value="3-oxoacyl-(Acyl-carrier-protein) reductase"/>
    <property type="match status" value="1"/>
</dbReference>
<evidence type="ECO:0000256" key="1">
    <source>
        <dbReference type="ARBA" id="ARBA00006484"/>
    </source>
</evidence>
<dbReference type="InterPro" id="IPR002347">
    <property type="entry name" value="SDR_fam"/>
</dbReference>
<dbReference type="EMBL" id="PDLM01000004">
    <property type="protein sequence ID" value="RDW79883.1"/>
    <property type="molecule type" value="Genomic_DNA"/>
</dbReference>
<dbReference type="Proteomes" id="UP000256645">
    <property type="component" value="Unassembled WGS sequence"/>
</dbReference>
<dbReference type="SMART" id="SM00822">
    <property type="entry name" value="PKS_KR"/>
    <property type="match status" value="1"/>
</dbReference>
<dbReference type="PANTHER" id="PTHR48107:SF7">
    <property type="entry name" value="RE15974P"/>
    <property type="match status" value="1"/>
</dbReference>
<reference evidence="5 6" key="1">
    <citation type="journal article" date="2018" name="IMA Fungus">
        <title>IMA Genome-F 9: Draft genome sequence of Annulohypoxylon stygium, Aspergillus mulundensis, Berkeleyomyces basicola (syn. Thielaviopsis basicola), Ceratocystis smalleyi, two Cercospora beticola strains, Coleophoma cylindrospora, Fusarium fracticaudum, Phialophora cf. hyalina, and Morchella septimelata.</title>
        <authorList>
            <person name="Wingfield B.D."/>
            <person name="Bills G.F."/>
            <person name="Dong Y."/>
            <person name="Huang W."/>
            <person name="Nel W.J."/>
            <person name="Swalarsk-Parry B.S."/>
            <person name="Vaghefi N."/>
            <person name="Wilken P.M."/>
            <person name="An Z."/>
            <person name="de Beer Z.W."/>
            <person name="De Vos L."/>
            <person name="Chen L."/>
            <person name="Duong T.A."/>
            <person name="Gao Y."/>
            <person name="Hammerbacher A."/>
            <person name="Kikkert J.R."/>
            <person name="Li Y."/>
            <person name="Li H."/>
            <person name="Li K."/>
            <person name="Li Q."/>
            <person name="Liu X."/>
            <person name="Ma X."/>
            <person name="Naidoo K."/>
            <person name="Pethybridge S.J."/>
            <person name="Sun J."/>
            <person name="Steenkamp E.T."/>
            <person name="van der Nest M.A."/>
            <person name="van Wyk S."/>
            <person name="Wingfield M.J."/>
            <person name="Xiong C."/>
            <person name="Yue Q."/>
            <person name="Zhang X."/>
        </authorList>
    </citation>
    <scope>NUCLEOTIDE SEQUENCE [LARGE SCALE GENOMIC DNA]</scope>
    <source>
        <strain evidence="5 6">BP6252</strain>
    </source>
</reference>
<comment type="similarity">
    <text evidence="1">Belongs to the short-chain dehydrogenases/reductases (SDR) family.</text>
</comment>
<keyword evidence="2" id="KW-0521">NADP</keyword>
<keyword evidence="6" id="KW-1185">Reference proteome</keyword>
<dbReference type="PANTHER" id="PTHR48107">
    <property type="entry name" value="NADPH-DEPENDENT ALDEHYDE REDUCTASE-LIKE PROTEIN, CHLOROPLASTIC-RELATED"/>
    <property type="match status" value="1"/>
</dbReference>
<dbReference type="Pfam" id="PF13561">
    <property type="entry name" value="adh_short_C2"/>
    <property type="match status" value="1"/>
</dbReference>
<organism evidence="5 6">
    <name type="scientific">Coleophoma cylindrospora</name>
    <dbReference type="NCBI Taxonomy" id="1849047"/>
    <lineage>
        <taxon>Eukaryota</taxon>
        <taxon>Fungi</taxon>
        <taxon>Dikarya</taxon>
        <taxon>Ascomycota</taxon>
        <taxon>Pezizomycotina</taxon>
        <taxon>Leotiomycetes</taxon>
        <taxon>Helotiales</taxon>
        <taxon>Dermateaceae</taxon>
        <taxon>Coleophoma</taxon>
    </lineage>
</organism>